<reference evidence="9 10" key="1">
    <citation type="submission" date="2019-10" db="EMBL/GenBank/DDBJ databases">
        <title>Taxonomy of Antarctic Massilia spp.: description of Massilia rubra sp. nov., Massilia aquatica sp. nov., Massilia mucilaginosa sp. nov., Massilia frigida sp. nov. isolated from streams, lakes and regoliths.</title>
        <authorList>
            <person name="Holochova P."/>
            <person name="Sedlacek I."/>
            <person name="Kralova S."/>
            <person name="Maslanova I."/>
            <person name="Busse H.-J."/>
            <person name="Stankova E."/>
            <person name="Vrbovska V."/>
            <person name="Kovarovic V."/>
            <person name="Bartak M."/>
            <person name="Svec P."/>
            <person name="Pantucek R."/>
        </authorList>
    </citation>
    <scope>NUCLEOTIDE SEQUENCE [LARGE SCALE GENOMIC DNA]</scope>
    <source>
        <strain evidence="9 10">CCM 8733</strain>
    </source>
</reference>
<keyword evidence="5" id="KW-0378">Hydrolase</keyword>
<dbReference type="PIRSF" id="PIRSF036685">
    <property type="entry name" value="BacLeuNPeptidase"/>
    <property type="match status" value="1"/>
</dbReference>
<dbReference type="Gene3D" id="3.40.630.10">
    <property type="entry name" value="Zn peptidases"/>
    <property type="match status" value="1"/>
</dbReference>
<dbReference type="Proteomes" id="UP000609726">
    <property type="component" value="Unassembled WGS sequence"/>
</dbReference>
<evidence type="ECO:0000259" key="8">
    <source>
        <dbReference type="Pfam" id="PF04389"/>
    </source>
</evidence>
<protein>
    <submittedName>
        <fullName evidence="9">M20/M25/M40 family metallo-hydrolase</fullName>
    </submittedName>
</protein>
<keyword evidence="3" id="KW-0479">Metal-binding</keyword>
<proteinExistence type="predicted"/>
<evidence type="ECO:0000256" key="5">
    <source>
        <dbReference type="ARBA" id="ARBA00022801"/>
    </source>
</evidence>
<feature type="domain" description="Peptidase M28" evidence="8">
    <location>
        <begin position="215"/>
        <end position="407"/>
    </location>
</feature>
<comment type="caution">
    <text evidence="9">The sequence shown here is derived from an EMBL/GenBank/DDBJ whole genome shotgun (WGS) entry which is preliminary data.</text>
</comment>
<evidence type="ECO:0000256" key="7">
    <source>
        <dbReference type="SAM" id="SignalP"/>
    </source>
</evidence>
<keyword evidence="2" id="KW-0645">Protease</keyword>
<evidence type="ECO:0000256" key="4">
    <source>
        <dbReference type="ARBA" id="ARBA00022729"/>
    </source>
</evidence>
<dbReference type="RefSeq" id="WP_166877306.1">
    <property type="nucleotide sequence ID" value="NZ_WHJH01000019.1"/>
</dbReference>
<dbReference type="EMBL" id="WHJH01000019">
    <property type="protein sequence ID" value="NHZ90634.1"/>
    <property type="molecule type" value="Genomic_DNA"/>
</dbReference>
<gene>
    <name evidence="9" type="ORF">F2P45_16640</name>
</gene>
<dbReference type="InterPro" id="IPR012189">
    <property type="entry name" value="Pept_M28E_Ap1"/>
</dbReference>
<keyword evidence="6" id="KW-0862">Zinc</keyword>
<accession>A0ABX0NV68</accession>
<dbReference type="Gene3D" id="2.60.120.380">
    <property type="match status" value="1"/>
</dbReference>
<keyword evidence="4 7" id="KW-0732">Signal</keyword>
<evidence type="ECO:0000256" key="2">
    <source>
        <dbReference type="ARBA" id="ARBA00022670"/>
    </source>
</evidence>
<dbReference type="InterPro" id="IPR045175">
    <property type="entry name" value="M28_fam"/>
</dbReference>
<keyword evidence="1" id="KW-0031">Aminopeptidase</keyword>
<dbReference type="InterPro" id="IPR007484">
    <property type="entry name" value="Peptidase_M28"/>
</dbReference>
<evidence type="ECO:0000313" key="9">
    <source>
        <dbReference type="EMBL" id="NHZ90634.1"/>
    </source>
</evidence>
<evidence type="ECO:0000256" key="1">
    <source>
        <dbReference type="ARBA" id="ARBA00022438"/>
    </source>
</evidence>
<organism evidence="9 10">
    <name type="scientific">Massilia mucilaginosa</name>
    <dbReference type="NCBI Taxonomy" id="2609282"/>
    <lineage>
        <taxon>Bacteria</taxon>
        <taxon>Pseudomonadati</taxon>
        <taxon>Pseudomonadota</taxon>
        <taxon>Betaproteobacteria</taxon>
        <taxon>Burkholderiales</taxon>
        <taxon>Oxalobacteraceae</taxon>
        <taxon>Telluria group</taxon>
        <taxon>Massilia</taxon>
    </lineage>
</organism>
<evidence type="ECO:0000256" key="3">
    <source>
        <dbReference type="ARBA" id="ARBA00022723"/>
    </source>
</evidence>
<name>A0ABX0NV68_9BURK</name>
<dbReference type="PANTHER" id="PTHR12147:SF56">
    <property type="entry name" value="AMINOPEPTIDASE YDR415C-RELATED"/>
    <property type="match status" value="1"/>
</dbReference>
<dbReference type="PANTHER" id="PTHR12147">
    <property type="entry name" value="METALLOPEPTIDASE M28 FAMILY MEMBER"/>
    <property type="match status" value="1"/>
</dbReference>
<keyword evidence="10" id="KW-1185">Reference proteome</keyword>
<sequence>MENQVHQFQRRAMPALLAVLISGLLATTSASAAAPGKGWITVGDTAYTHLQKVAPQAIARQSQVVRTNDQAGLVAAERVHLVQVNEEEMLKLNESIHHELKRCGGYMYHETEAEGKRALAKLASPPSAASLAALARPSYTIDNQALVTPVLSQMQASNIGTTITELSSFTNRFYTTTGGSDASNWLKQKWAGMATGRADIAVTQFTHSGYNQKSVILTITGTDNPSEVIVLGGHLDSTVGSGTGETSRAPGADDDASGIASMTEVLRSMIANGYKPRRTIKMIGYAAEEVGLRGSQAIAQNFKANNVNVVGVMQLDMTNYKGSANDIYIYTDYTDSAQNTFVANLITTYQPTLTIGYDKCGYGCSDHASWTAQGYYASMPFETTMSQSNRYIHTVNDTFANAGGQANHSLKFARLAASFAIELGSDGAAPPGGTDKTETFTGSLTSGQKKTFGPFKAAIGTVVSSTTGTGDTDLYVRKTSVPTTTSYTCKSDGSTSTENCTVNMTANGDVYVLLNGYTASSYTLKVTYKPQ</sequence>
<dbReference type="Pfam" id="PF04389">
    <property type="entry name" value="Peptidase_M28"/>
    <property type="match status" value="1"/>
</dbReference>
<feature type="signal peptide" evidence="7">
    <location>
        <begin position="1"/>
        <end position="32"/>
    </location>
</feature>
<evidence type="ECO:0000256" key="6">
    <source>
        <dbReference type="ARBA" id="ARBA00022833"/>
    </source>
</evidence>
<evidence type="ECO:0000313" key="10">
    <source>
        <dbReference type="Proteomes" id="UP000609726"/>
    </source>
</evidence>
<dbReference type="SUPFAM" id="SSF53187">
    <property type="entry name" value="Zn-dependent exopeptidases"/>
    <property type="match status" value="1"/>
</dbReference>
<feature type="chain" id="PRO_5046678399" evidence="7">
    <location>
        <begin position="33"/>
        <end position="531"/>
    </location>
</feature>